<organism evidence="2 3">
    <name type="scientific">Burkholderia pseudomallei (strain 1106a)</name>
    <dbReference type="NCBI Taxonomy" id="357348"/>
    <lineage>
        <taxon>Bacteria</taxon>
        <taxon>Pseudomonadati</taxon>
        <taxon>Pseudomonadota</taxon>
        <taxon>Betaproteobacteria</taxon>
        <taxon>Burkholderiales</taxon>
        <taxon>Burkholderiaceae</taxon>
        <taxon>Burkholderia</taxon>
        <taxon>pseudomallei group</taxon>
    </lineage>
</organism>
<dbReference type="EMBL" id="CP000572">
    <property type="protein sequence ID" value="ABN91880.1"/>
    <property type="molecule type" value="Genomic_DNA"/>
</dbReference>
<gene>
    <name evidence="2" type="ordered locus">BURPS1106A_1558</name>
</gene>
<evidence type="ECO:0000313" key="3">
    <source>
        <dbReference type="Proteomes" id="UP000006738"/>
    </source>
</evidence>
<dbReference type="Proteomes" id="UP000006738">
    <property type="component" value="Chromosome I"/>
</dbReference>
<sequence length="57" mass="5580">MAGGRARSAAQAHPRGATAPAAPIVDGPHASAAKARAAAKVDTTIGLTGISRKGMFL</sequence>
<evidence type="ECO:0000313" key="2">
    <source>
        <dbReference type="EMBL" id="ABN91880.1"/>
    </source>
</evidence>
<feature type="region of interest" description="Disordered" evidence="1">
    <location>
        <begin position="1"/>
        <end position="27"/>
    </location>
</feature>
<reference evidence="2 3" key="1">
    <citation type="submission" date="2007-02" db="EMBL/GenBank/DDBJ databases">
        <authorList>
            <person name="DeShazer D."/>
            <person name="Woods D.E."/>
            <person name="Nierman W.C."/>
        </authorList>
    </citation>
    <scope>NUCLEOTIDE SEQUENCE [LARGE SCALE GENOMIC DNA]</scope>
    <source>
        <strain evidence="2 3">1106a</strain>
    </source>
</reference>
<dbReference type="AlphaFoldDB" id="A3NU08"/>
<dbReference type="KEGG" id="bpl:BURPS1106A_1558"/>
<name>A3NU08_BURP0</name>
<evidence type="ECO:0000256" key="1">
    <source>
        <dbReference type="SAM" id="MobiDB-lite"/>
    </source>
</evidence>
<proteinExistence type="predicted"/>
<dbReference type="HOGENOM" id="CLU_2987795_0_0_4"/>
<protein>
    <submittedName>
        <fullName evidence="2">Uncharacterized protein</fullName>
    </submittedName>
</protein>
<accession>A3NU08</accession>